<dbReference type="KEGG" id="phal:H9I45_16090"/>
<dbReference type="InterPro" id="IPR036691">
    <property type="entry name" value="Endo/exonu/phosph_ase_sf"/>
</dbReference>
<dbReference type="PANTHER" id="PTHR14859:SF15">
    <property type="entry name" value="ENDONUCLEASE_EXONUCLEASE_PHOSPHATASE DOMAIN-CONTAINING PROTEIN"/>
    <property type="match status" value="1"/>
</dbReference>
<dbReference type="AlphaFoldDB" id="A0A7L8AKK0"/>
<evidence type="ECO:0000259" key="1">
    <source>
        <dbReference type="Pfam" id="PF03372"/>
    </source>
</evidence>
<accession>A0A7L8AKK0</accession>
<dbReference type="GO" id="GO:0004527">
    <property type="term" value="F:exonuclease activity"/>
    <property type="evidence" value="ECO:0007669"/>
    <property type="project" value="UniProtKB-KW"/>
</dbReference>
<dbReference type="Proteomes" id="UP000516764">
    <property type="component" value="Chromosome"/>
</dbReference>
<dbReference type="OrthoDB" id="5447300at2"/>
<gene>
    <name evidence="2" type="ORF">H9I45_16090</name>
</gene>
<dbReference type="Pfam" id="PF03372">
    <property type="entry name" value="Exo_endo_phos"/>
    <property type="match status" value="1"/>
</dbReference>
<dbReference type="SUPFAM" id="SSF56219">
    <property type="entry name" value="DNase I-like"/>
    <property type="match status" value="1"/>
</dbReference>
<organism evidence="2 3">
    <name type="scientific">Polaribacter haliotis</name>
    <dbReference type="NCBI Taxonomy" id="1888915"/>
    <lineage>
        <taxon>Bacteria</taxon>
        <taxon>Pseudomonadati</taxon>
        <taxon>Bacteroidota</taxon>
        <taxon>Flavobacteriia</taxon>
        <taxon>Flavobacteriales</taxon>
        <taxon>Flavobacteriaceae</taxon>
    </lineage>
</organism>
<keyword evidence="2" id="KW-0540">Nuclease</keyword>
<dbReference type="GO" id="GO:0016020">
    <property type="term" value="C:membrane"/>
    <property type="evidence" value="ECO:0007669"/>
    <property type="project" value="GOC"/>
</dbReference>
<dbReference type="InterPro" id="IPR051916">
    <property type="entry name" value="GPI-anchor_lipid_remodeler"/>
</dbReference>
<dbReference type="PANTHER" id="PTHR14859">
    <property type="entry name" value="CALCOFLUOR WHITE HYPERSENSITIVE PROTEIN PRECURSOR"/>
    <property type="match status" value="1"/>
</dbReference>
<protein>
    <submittedName>
        <fullName evidence="2">Endonuclease/exonuclease/phosphatase family protein</fullName>
    </submittedName>
</protein>
<dbReference type="Gene3D" id="3.60.10.10">
    <property type="entry name" value="Endonuclease/exonuclease/phosphatase"/>
    <property type="match status" value="1"/>
</dbReference>
<keyword evidence="2" id="KW-0378">Hydrolase</keyword>
<dbReference type="GO" id="GO:0004519">
    <property type="term" value="F:endonuclease activity"/>
    <property type="evidence" value="ECO:0007669"/>
    <property type="project" value="UniProtKB-KW"/>
</dbReference>
<feature type="domain" description="Endonuclease/exonuclease/phosphatase" evidence="1">
    <location>
        <begin position="29"/>
        <end position="249"/>
    </location>
</feature>
<name>A0A7L8AKK0_9FLAO</name>
<evidence type="ECO:0000313" key="3">
    <source>
        <dbReference type="Proteomes" id="UP000516764"/>
    </source>
</evidence>
<reference evidence="2 3" key="1">
    <citation type="journal article" date="2016" name="Int. J. Syst. Evol. Microbiol.">
        <title>Polaribacter haliotis sp. nov., isolated from the gut of abalone Haliotis discus hannai.</title>
        <authorList>
            <person name="Kim Y.O."/>
            <person name="Park I.S."/>
            <person name="Park S."/>
            <person name="Nam B.H."/>
            <person name="Park J.M."/>
            <person name="Kim D.G."/>
            <person name="Yoon J.H."/>
        </authorList>
    </citation>
    <scope>NUCLEOTIDE SEQUENCE [LARGE SCALE GENOMIC DNA]</scope>
    <source>
        <strain evidence="2 3">KCTC 52418</strain>
    </source>
</reference>
<evidence type="ECO:0000313" key="2">
    <source>
        <dbReference type="EMBL" id="QOD62522.1"/>
    </source>
</evidence>
<keyword evidence="2" id="KW-0269">Exonuclease</keyword>
<keyword evidence="3" id="KW-1185">Reference proteome</keyword>
<dbReference type="GO" id="GO:0006506">
    <property type="term" value="P:GPI anchor biosynthetic process"/>
    <property type="evidence" value="ECO:0007669"/>
    <property type="project" value="TreeGrafter"/>
</dbReference>
<proteinExistence type="predicted"/>
<keyword evidence="2" id="KW-0255">Endonuclease</keyword>
<dbReference type="InterPro" id="IPR005135">
    <property type="entry name" value="Endo/exonuclease/phosphatase"/>
</dbReference>
<dbReference type="EMBL" id="CP061813">
    <property type="protein sequence ID" value="QOD62522.1"/>
    <property type="molecule type" value="Genomic_DNA"/>
</dbReference>
<sequence length="260" mass="29422">MIFFFILFLFCRALFAQEKKENKVVVKVLSFNILHGATTNGSFDLDIIANVIKKADADFVSLQEVDFKTNRAKKYDLPTELGYRTKMASVFGRAMYYDGGEYGEGILSKSSFLSTRNVALPYSKGNEPRAALEVTTVLKTGDTISFIGTHLDHLKEDTDRVLQAKAINKAFANNKYPTILSGDLNDTPNSNAINILESYWKASYMKKNTLLTFPSNKPVEKIDYVLFYPRNKWKVVFRETICDTIASDHCAYLVTLELVK</sequence>